<gene>
    <name evidence="1" type="ORF">BO94DRAFT_570585</name>
</gene>
<dbReference type="AlphaFoldDB" id="A0A317XGV4"/>
<protein>
    <submittedName>
        <fullName evidence="1">Uncharacterized protein</fullName>
    </submittedName>
</protein>
<evidence type="ECO:0000313" key="1">
    <source>
        <dbReference type="EMBL" id="PWY96240.1"/>
    </source>
</evidence>
<evidence type="ECO:0000313" key="2">
    <source>
        <dbReference type="Proteomes" id="UP000246702"/>
    </source>
</evidence>
<dbReference type="RefSeq" id="XP_025473001.1">
    <property type="nucleotide sequence ID" value="XM_025614824.1"/>
</dbReference>
<comment type="caution">
    <text evidence="1">The sequence shown here is derived from an EMBL/GenBank/DDBJ whole genome shotgun (WGS) entry which is preliminary data.</text>
</comment>
<dbReference type="EMBL" id="MSFK01000001">
    <property type="protein sequence ID" value="PWY96240.1"/>
    <property type="molecule type" value="Genomic_DNA"/>
</dbReference>
<dbReference type="GeneID" id="37116967"/>
<keyword evidence="2" id="KW-1185">Reference proteome</keyword>
<organism evidence="1 2">
    <name type="scientific">Aspergillus sclerotioniger CBS 115572</name>
    <dbReference type="NCBI Taxonomy" id="1450535"/>
    <lineage>
        <taxon>Eukaryota</taxon>
        <taxon>Fungi</taxon>
        <taxon>Dikarya</taxon>
        <taxon>Ascomycota</taxon>
        <taxon>Pezizomycotina</taxon>
        <taxon>Eurotiomycetes</taxon>
        <taxon>Eurotiomycetidae</taxon>
        <taxon>Eurotiales</taxon>
        <taxon>Aspergillaceae</taxon>
        <taxon>Aspergillus</taxon>
        <taxon>Aspergillus subgen. Circumdati</taxon>
    </lineage>
</organism>
<proteinExistence type="predicted"/>
<dbReference type="OrthoDB" id="47375at2759"/>
<reference evidence="1 2" key="1">
    <citation type="submission" date="2016-12" db="EMBL/GenBank/DDBJ databases">
        <title>The genomes of Aspergillus section Nigri reveals drivers in fungal speciation.</title>
        <authorList>
            <consortium name="DOE Joint Genome Institute"/>
            <person name="Vesth T.C."/>
            <person name="Nybo J."/>
            <person name="Theobald S."/>
            <person name="Brandl J."/>
            <person name="Frisvad J.C."/>
            <person name="Nielsen K.F."/>
            <person name="Lyhne E.K."/>
            <person name="Kogle M.E."/>
            <person name="Kuo A."/>
            <person name="Riley R."/>
            <person name="Clum A."/>
            <person name="Nolan M."/>
            <person name="Lipzen A."/>
            <person name="Salamov A."/>
            <person name="Henrissat B."/>
            <person name="Wiebenga A."/>
            <person name="De Vries R.P."/>
            <person name="Grigoriev I.V."/>
            <person name="Mortensen U.H."/>
            <person name="Andersen M.R."/>
            <person name="Baker S.E."/>
        </authorList>
    </citation>
    <scope>NUCLEOTIDE SEQUENCE [LARGE SCALE GENOMIC DNA]</scope>
    <source>
        <strain evidence="1 2">CBS 115572</strain>
    </source>
</reference>
<sequence length="254" mass="28297">MKSTNRRVKSKGFVLDATLSSPYGNEWDILWLGHCGTRCGRGTPYYRRSDDLTAIPASSLPQYWAGPAIHETIDKAPNTRLVCRTRYAIYTNAYAVTYESAKRILAALMVLPPDEIIPPGVDSIFDVSFGRFCEMGIFKCFSSFPSLMGTWKPPALDMRSRHSDIQTQQHILGEVSEPFPEPISRGVVYSTMINIATLLEGGKPVKSAVDDVSQPELDLNYTRPDLGGKMFVFDDATAVEKEVSFWARLVGLFV</sequence>
<dbReference type="Proteomes" id="UP000246702">
    <property type="component" value="Unassembled WGS sequence"/>
</dbReference>
<accession>A0A317XGV4</accession>
<name>A0A317XGV4_9EURO</name>